<accession>A0A417YX72</accession>
<keyword evidence="8" id="KW-1185">Reference proteome</keyword>
<dbReference type="InterPro" id="IPR010652">
    <property type="entry name" value="DUF1232"/>
</dbReference>
<evidence type="ECO:0000259" key="6">
    <source>
        <dbReference type="Pfam" id="PF06803"/>
    </source>
</evidence>
<evidence type="ECO:0000313" key="7">
    <source>
        <dbReference type="EMBL" id="RHW42088.1"/>
    </source>
</evidence>
<dbReference type="EMBL" id="QWEG01000003">
    <property type="protein sequence ID" value="RHW42088.1"/>
    <property type="molecule type" value="Genomic_DNA"/>
</dbReference>
<dbReference type="InterPro" id="IPR016941">
    <property type="entry name" value="UCP029962"/>
</dbReference>
<evidence type="ECO:0000256" key="4">
    <source>
        <dbReference type="ARBA" id="ARBA00023136"/>
    </source>
</evidence>
<proteinExistence type="predicted"/>
<keyword evidence="2 5" id="KW-0812">Transmembrane</keyword>
<gene>
    <name evidence="7" type="ORF">D1B31_05475</name>
</gene>
<evidence type="ECO:0000256" key="5">
    <source>
        <dbReference type="SAM" id="Phobius"/>
    </source>
</evidence>
<dbReference type="Proteomes" id="UP000284416">
    <property type="component" value="Unassembled WGS sequence"/>
</dbReference>
<dbReference type="AlphaFoldDB" id="A0A417YX72"/>
<comment type="subcellular location">
    <subcellularLocation>
        <location evidence="1">Endomembrane system</location>
        <topology evidence="1">Multi-pass membrane protein</topology>
    </subcellularLocation>
</comment>
<feature type="transmembrane region" description="Helical" evidence="5">
    <location>
        <begin position="36"/>
        <end position="54"/>
    </location>
</feature>
<name>A0A417YX72_9BACI</name>
<dbReference type="OrthoDB" id="2679475at2"/>
<feature type="domain" description="DUF1232" evidence="6">
    <location>
        <begin position="36"/>
        <end position="71"/>
    </location>
</feature>
<evidence type="ECO:0000313" key="8">
    <source>
        <dbReference type="Proteomes" id="UP000284416"/>
    </source>
</evidence>
<comment type="caution">
    <text evidence="7">The sequence shown here is derived from an EMBL/GenBank/DDBJ whole genome shotgun (WGS) entry which is preliminary data.</text>
</comment>
<dbReference type="Pfam" id="PF06803">
    <property type="entry name" value="DUF1232"/>
    <property type="match status" value="1"/>
</dbReference>
<dbReference type="GO" id="GO:0012505">
    <property type="term" value="C:endomembrane system"/>
    <property type="evidence" value="ECO:0007669"/>
    <property type="project" value="UniProtKB-SubCell"/>
</dbReference>
<keyword evidence="3 5" id="KW-1133">Transmembrane helix</keyword>
<protein>
    <submittedName>
        <fullName evidence="7">DUF1232 domain-containing protein</fullName>
    </submittedName>
</protein>
<organism evidence="7 8">
    <name type="scientific">Neobacillus notoginsengisoli</name>
    <dbReference type="NCBI Taxonomy" id="1578198"/>
    <lineage>
        <taxon>Bacteria</taxon>
        <taxon>Bacillati</taxon>
        <taxon>Bacillota</taxon>
        <taxon>Bacilli</taxon>
        <taxon>Bacillales</taxon>
        <taxon>Bacillaceae</taxon>
        <taxon>Neobacillus</taxon>
    </lineage>
</organism>
<evidence type="ECO:0000256" key="3">
    <source>
        <dbReference type="ARBA" id="ARBA00022989"/>
    </source>
</evidence>
<evidence type="ECO:0000256" key="2">
    <source>
        <dbReference type="ARBA" id="ARBA00022692"/>
    </source>
</evidence>
<reference evidence="7 8" key="1">
    <citation type="journal article" date="2017" name="Int. J. Syst. Evol. Microbiol.">
        <title>Bacillus notoginsengisoli sp. nov., a novel bacterium isolated from the rhizosphere of Panax notoginseng.</title>
        <authorList>
            <person name="Zhang M.Y."/>
            <person name="Cheng J."/>
            <person name="Cai Y."/>
            <person name="Zhang T.Y."/>
            <person name="Wu Y.Y."/>
            <person name="Manikprabhu D."/>
            <person name="Li W.J."/>
            <person name="Zhang Y.X."/>
        </authorList>
    </citation>
    <scope>NUCLEOTIDE SEQUENCE [LARGE SCALE GENOMIC DNA]</scope>
    <source>
        <strain evidence="7 8">JCM 30743</strain>
    </source>
</reference>
<sequence length="90" mass="10291">MRKFWKRIRLVFQIKKFGPFLLDFFKSSHVPVKRKILSVGLFAGYLLFPFDAIPDFLVGFGLIDDAAVLLLVLQQIIKLAPASLKDKHGM</sequence>
<evidence type="ECO:0000256" key="1">
    <source>
        <dbReference type="ARBA" id="ARBA00004127"/>
    </source>
</evidence>
<dbReference type="PIRSF" id="PIRSF029962">
    <property type="entry name" value="UCP029962"/>
    <property type="match status" value="1"/>
</dbReference>
<keyword evidence="4 5" id="KW-0472">Membrane</keyword>